<evidence type="ECO:0000313" key="7">
    <source>
        <dbReference type="Proteomes" id="UP000027135"/>
    </source>
</evidence>
<dbReference type="EMBL" id="KK853280">
    <property type="protein sequence ID" value="KDR09044.1"/>
    <property type="molecule type" value="Genomic_DNA"/>
</dbReference>
<evidence type="ECO:0000256" key="4">
    <source>
        <dbReference type="SAM" id="MobiDB-lite"/>
    </source>
</evidence>
<comment type="subcellular location">
    <subcellularLocation>
        <location evidence="1">Cytoplasm</location>
    </subcellularLocation>
</comment>
<evidence type="ECO:0000256" key="1">
    <source>
        <dbReference type="ARBA" id="ARBA00004496"/>
    </source>
</evidence>
<reference evidence="6 7" key="1">
    <citation type="journal article" date="2014" name="Nat. Commun.">
        <title>Molecular traces of alternative social organization in a termite genome.</title>
        <authorList>
            <person name="Terrapon N."/>
            <person name="Li C."/>
            <person name="Robertson H.M."/>
            <person name="Ji L."/>
            <person name="Meng X."/>
            <person name="Booth W."/>
            <person name="Chen Z."/>
            <person name="Childers C.P."/>
            <person name="Glastad K.M."/>
            <person name="Gokhale K."/>
            <person name="Gowin J."/>
            <person name="Gronenberg W."/>
            <person name="Hermansen R.A."/>
            <person name="Hu H."/>
            <person name="Hunt B.G."/>
            <person name="Huylmans A.K."/>
            <person name="Khalil S.M."/>
            <person name="Mitchell R.D."/>
            <person name="Munoz-Torres M.C."/>
            <person name="Mustard J.A."/>
            <person name="Pan H."/>
            <person name="Reese J.T."/>
            <person name="Scharf M.E."/>
            <person name="Sun F."/>
            <person name="Vogel H."/>
            <person name="Xiao J."/>
            <person name="Yang W."/>
            <person name="Yang Z."/>
            <person name="Yang Z."/>
            <person name="Zhou J."/>
            <person name="Zhu J."/>
            <person name="Brent C.S."/>
            <person name="Elsik C.G."/>
            <person name="Goodisman M.A."/>
            <person name="Liberles D.A."/>
            <person name="Roe R.M."/>
            <person name="Vargo E.L."/>
            <person name="Vilcinskas A."/>
            <person name="Wang J."/>
            <person name="Bornberg-Bauer E."/>
            <person name="Korb J."/>
            <person name="Zhang G."/>
            <person name="Liebig J."/>
        </authorList>
    </citation>
    <scope>NUCLEOTIDE SEQUENCE [LARGE SCALE GENOMIC DNA]</scope>
    <source>
        <tissue evidence="6">Whole organism</tissue>
    </source>
</reference>
<feature type="compositionally biased region" description="Polar residues" evidence="4">
    <location>
        <begin position="520"/>
        <end position="531"/>
    </location>
</feature>
<feature type="compositionally biased region" description="Acidic residues" evidence="4">
    <location>
        <begin position="335"/>
        <end position="345"/>
    </location>
</feature>
<dbReference type="GO" id="GO:0005886">
    <property type="term" value="C:plasma membrane"/>
    <property type="evidence" value="ECO:0007669"/>
    <property type="project" value="TreeGrafter"/>
</dbReference>
<keyword evidence="2" id="KW-0963">Cytoplasm</keyword>
<feature type="domain" description="PH" evidence="5">
    <location>
        <begin position="117"/>
        <end position="219"/>
    </location>
</feature>
<evidence type="ECO:0000259" key="5">
    <source>
        <dbReference type="PROSITE" id="PS50003"/>
    </source>
</evidence>
<dbReference type="GO" id="GO:0005737">
    <property type="term" value="C:cytoplasm"/>
    <property type="evidence" value="ECO:0007669"/>
    <property type="project" value="UniProtKB-SubCell"/>
</dbReference>
<dbReference type="PANTHER" id="PTHR15129">
    <property type="entry name" value="SRC-ASSOCIATED ADAPTOR PROTEIN"/>
    <property type="match status" value="1"/>
</dbReference>
<name>A0A067QJB5_ZOONE</name>
<sequence length="540" mass="61193">MDSTESTLQDVLDDLGRFLGETLVGEPLSPRAEVQRAGLLQRLEPHIRRSGGDVVSLTKMTPQHTDTKSMNGNIEENYEEIPAAAAAASQSRSSSSNSIKLEDTFKVNLPFKTLQNITVKYGPLWRKEKVVFLDQWRKSWTGLYGHFLLMYYTQRDVRPYDHVNVQGFVARPAPNCNKDLKRKDATFEIVCPGKRDYQFSARTAKDMHQWVTAICQVSIQHIQTSIPQLHTVPPLPHHTLDKSVLRSAKDVPAHVESDIETYDDVSSVIECNKGSELIYELAQPYEDDFYNYIPDIYQRNSRLELKPDAEVKSAEKCPPLPPRQPVRTVPRDDLSDQESVYDDAGDLNQRNGYSNMADMHVGGKHIEVQSDMNVLSEKEMHTKAQPSISVKHTKVQSQQSMKPEVQYDDNEEEEIYDEIGVPEEPPKEMKPPVLKQKYSVGNGSCIQNLIKQLEASFPKGNLPIGAHHPDSQISNKIQLNTLPKSVRNSGEHRISQITTTKPKPNTRDLHKTMKITENITFSSSQAPQTPELQPRSYLKQ</sequence>
<feature type="region of interest" description="Disordered" evidence="4">
    <location>
        <begin position="382"/>
        <end position="411"/>
    </location>
</feature>
<feature type="region of interest" description="Disordered" evidence="4">
    <location>
        <begin position="309"/>
        <end position="353"/>
    </location>
</feature>
<dbReference type="InterPro" id="IPR011993">
    <property type="entry name" value="PH-like_dom_sf"/>
</dbReference>
<dbReference type="Proteomes" id="UP000027135">
    <property type="component" value="Unassembled WGS sequence"/>
</dbReference>
<keyword evidence="3" id="KW-0597">Phosphoprotein</keyword>
<dbReference type="PANTHER" id="PTHR15129:SF0">
    <property type="entry name" value="SH3 DOMAIN-CONTAINING PROTEIN"/>
    <property type="match status" value="1"/>
</dbReference>
<feature type="compositionally biased region" description="Polar residues" evidence="4">
    <location>
        <begin position="384"/>
        <end position="401"/>
    </location>
</feature>
<dbReference type="SMART" id="SM00233">
    <property type="entry name" value="PH"/>
    <property type="match status" value="1"/>
</dbReference>
<keyword evidence="7" id="KW-1185">Reference proteome</keyword>
<dbReference type="OrthoDB" id="243840at2759"/>
<dbReference type="AlphaFoldDB" id="A0A067QJB5"/>
<dbReference type="SUPFAM" id="SSF50729">
    <property type="entry name" value="PH domain-like"/>
    <property type="match status" value="1"/>
</dbReference>
<feature type="region of interest" description="Disordered" evidence="4">
    <location>
        <begin position="520"/>
        <end position="540"/>
    </location>
</feature>
<keyword evidence="6" id="KW-0418">Kinase</keyword>
<dbReference type="Gene3D" id="2.30.29.30">
    <property type="entry name" value="Pleckstrin-homology domain (PH domain)/Phosphotyrosine-binding domain (PTB)"/>
    <property type="match status" value="1"/>
</dbReference>
<dbReference type="eggNOG" id="ENOG502SEJT">
    <property type="taxonomic scope" value="Eukaryota"/>
</dbReference>
<dbReference type="InterPro" id="IPR037781">
    <property type="entry name" value="SKAP_fam"/>
</dbReference>
<evidence type="ECO:0000313" key="6">
    <source>
        <dbReference type="EMBL" id="KDR09044.1"/>
    </source>
</evidence>
<dbReference type="PROSITE" id="PS50003">
    <property type="entry name" value="PH_DOMAIN"/>
    <property type="match status" value="1"/>
</dbReference>
<protein>
    <submittedName>
        <fullName evidence="6">Src kinase-associated phosphoprotein 2-A</fullName>
    </submittedName>
</protein>
<proteinExistence type="predicted"/>
<evidence type="ECO:0000256" key="2">
    <source>
        <dbReference type="ARBA" id="ARBA00022490"/>
    </source>
</evidence>
<dbReference type="InterPro" id="IPR001849">
    <property type="entry name" value="PH_domain"/>
</dbReference>
<keyword evidence="6" id="KW-0808">Transferase</keyword>
<dbReference type="Pfam" id="PF00169">
    <property type="entry name" value="PH"/>
    <property type="match status" value="1"/>
</dbReference>
<evidence type="ECO:0000256" key="3">
    <source>
        <dbReference type="ARBA" id="ARBA00022553"/>
    </source>
</evidence>
<accession>A0A067QJB5</accession>
<organism evidence="6 7">
    <name type="scientific">Zootermopsis nevadensis</name>
    <name type="common">Dampwood termite</name>
    <dbReference type="NCBI Taxonomy" id="136037"/>
    <lineage>
        <taxon>Eukaryota</taxon>
        <taxon>Metazoa</taxon>
        <taxon>Ecdysozoa</taxon>
        <taxon>Arthropoda</taxon>
        <taxon>Hexapoda</taxon>
        <taxon>Insecta</taxon>
        <taxon>Pterygota</taxon>
        <taxon>Neoptera</taxon>
        <taxon>Polyneoptera</taxon>
        <taxon>Dictyoptera</taxon>
        <taxon>Blattodea</taxon>
        <taxon>Blattoidea</taxon>
        <taxon>Termitoidae</taxon>
        <taxon>Termopsidae</taxon>
        <taxon>Zootermopsis</taxon>
    </lineage>
</organism>
<dbReference type="InParanoid" id="A0A067QJB5"/>
<gene>
    <name evidence="6" type="ORF">L798_01248</name>
</gene>
<dbReference type="GO" id="GO:0016301">
    <property type="term" value="F:kinase activity"/>
    <property type="evidence" value="ECO:0007669"/>
    <property type="project" value="UniProtKB-KW"/>
</dbReference>